<dbReference type="SMART" id="SM00292">
    <property type="entry name" value="BRCT"/>
    <property type="match status" value="1"/>
</dbReference>
<feature type="domain" description="BRCT" evidence="9">
    <location>
        <begin position="225"/>
        <end position="302"/>
    </location>
</feature>
<dbReference type="GO" id="GO:0003677">
    <property type="term" value="F:DNA binding"/>
    <property type="evidence" value="ECO:0007669"/>
    <property type="project" value="InterPro"/>
</dbReference>
<evidence type="ECO:0000256" key="7">
    <source>
        <dbReference type="ARBA" id="ARBA00023027"/>
    </source>
</evidence>
<accession>A0A2H0VHM2</accession>
<keyword evidence="7" id="KW-0520">NAD</keyword>
<keyword evidence="8" id="KW-0234">DNA repair</keyword>
<dbReference type="InterPro" id="IPR012340">
    <property type="entry name" value="NA-bd_OB-fold"/>
</dbReference>
<evidence type="ECO:0000256" key="8">
    <source>
        <dbReference type="ARBA" id="ARBA00023204"/>
    </source>
</evidence>
<dbReference type="Proteomes" id="UP000230776">
    <property type="component" value="Unassembled WGS sequence"/>
</dbReference>
<keyword evidence="2 10" id="KW-0436">Ligase</keyword>
<dbReference type="GO" id="GO:0016874">
    <property type="term" value="F:ligase activity"/>
    <property type="evidence" value="ECO:0007669"/>
    <property type="project" value="UniProtKB-KW"/>
</dbReference>
<organism evidence="10 11">
    <name type="scientific">Candidatus Colwellbacteria bacterium CG10_big_fil_rev_8_21_14_0_10_41_28</name>
    <dbReference type="NCBI Taxonomy" id="1974539"/>
    <lineage>
        <taxon>Bacteria</taxon>
        <taxon>Candidatus Colwelliibacteriota</taxon>
    </lineage>
</organism>
<dbReference type="CDD" id="cd17748">
    <property type="entry name" value="BRCT_DNA_ligase_like"/>
    <property type="match status" value="1"/>
</dbReference>
<reference evidence="11" key="1">
    <citation type="submission" date="2017-09" db="EMBL/GenBank/DDBJ databases">
        <title>Depth-based differentiation of microbial function through sediment-hosted aquifers and enrichment of novel symbionts in the deep terrestrial subsurface.</title>
        <authorList>
            <person name="Probst A.J."/>
            <person name="Ladd B."/>
            <person name="Jarett J.K."/>
            <person name="Geller-Mcgrath D.E."/>
            <person name="Sieber C.M.K."/>
            <person name="Emerson J.B."/>
            <person name="Anantharaman K."/>
            <person name="Thomas B.C."/>
            <person name="Malmstrom R."/>
            <person name="Stieglmeier M."/>
            <person name="Klingl A."/>
            <person name="Woyke T."/>
            <person name="Ryan C.M."/>
            <person name="Banfield J.F."/>
        </authorList>
    </citation>
    <scope>NUCLEOTIDE SEQUENCE [LARGE SCALE GENOMIC DNA]</scope>
</reference>
<dbReference type="Gene3D" id="1.10.150.20">
    <property type="entry name" value="5' to 3' exonuclease, C-terminal subdomain"/>
    <property type="match status" value="2"/>
</dbReference>
<evidence type="ECO:0000313" key="10">
    <source>
        <dbReference type="EMBL" id="PIR98581.1"/>
    </source>
</evidence>
<dbReference type="Gene3D" id="2.40.50.140">
    <property type="entry name" value="Nucleic acid-binding proteins"/>
    <property type="match status" value="1"/>
</dbReference>
<evidence type="ECO:0000256" key="6">
    <source>
        <dbReference type="ARBA" id="ARBA00022833"/>
    </source>
</evidence>
<gene>
    <name evidence="10" type="ORF">COT88_00960</name>
</gene>
<sequence length="302" mass="33582">DTVIVSRAGDVIPQITEVLPNLRDGSEKTFQIPQKCPIDGSEIKIEGAIYRCSNPKCGARLRENLDHFVSRSAFNIVGLGQKAIDRFIEDRLIVDQADIFRLSKDEVSELDGFGEKSAIKLISEIKDRKEITLPRFIYSLGILHIGSETSFLLAKEIQRCGARVNKPTDLIEILGSWSEEGLTQIRDIGPRVAESIMDWFSKDSHKKLLKELDDVGISITQENLRVSNKLSGKTFVVTGSLETLSREEVHEKIRNMGGDTSSTVSKSTDYLITGEGGGSKLNKATELGVEIIDEKEFLKMLQ</sequence>
<dbReference type="FunFam" id="1.10.150.20:FF:000007">
    <property type="entry name" value="DNA ligase"/>
    <property type="match status" value="1"/>
</dbReference>
<evidence type="ECO:0000313" key="11">
    <source>
        <dbReference type="Proteomes" id="UP000230776"/>
    </source>
</evidence>
<evidence type="ECO:0000256" key="5">
    <source>
        <dbReference type="ARBA" id="ARBA00022763"/>
    </source>
</evidence>
<protein>
    <submittedName>
        <fullName evidence="10">NAD-dependent DNA ligase LigA</fullName>
    </submittedName>
</protein>
<dbReference type="Gene3D" id="3.40.50.10190">
    <property type="entry name" value="BRCT domain"/>
    <property type="match status" value="1"/>
</dbReference>
<dbReference type="InterPro" id="IPR001357">
    <property type="entry name" value="BRCT_dom"/>
</dbReference>
<dbReference type="SUPFAM" id="SSF47781">
    <property type="entry name" value="RuvA domain 2-like"/>
    <property type="match status" value="1"/>
</dbReference>
<keyword evidence="5" id="KW-0227">DNA damage</keyword>
<dbReference type="InterPro" id="IPR036420">
    <property type="entry name" value="BRCT_dom_sf"/>
</dbReference>
<evidence type="ECO:0000256" key="1">
    <source>
        <dbReference type="ARBA" id="ARBA00004067"/>
    </source>
</evidence>
<dbReference type="InterPro" id="IPR003583">
    <property type="entry name" value="Hlx-hairpin-Hlx_DNA-bd_motif"/>
</dbReference>
<evidence type="ECO:0000256" key="3">
    <source>
        <dbReference type="ARBA" id="ARBA00022705"/>
    </source>
</evidence>
<dbReference type="Pfam" id="PF12826">
    <property type="entry name" value="HHH_2"/>
    <property type="match status" value="1"/>
</dbReference>
<comment type="function">
    <text evidence="1">DNA ligase that catalyzes the formation of phosphodiester linkages between 5'-phosphoryl and 3'-hydroxyl groups in double-stranded DNA using NAD as a coenzyme and as the energy source for the reaction. It is essential for DNA replication and repair of damaged DNA.</text>
</comment>
<proteinExistence type="predicted"/>
<keyword evidence="3" id="KW-0235">DNA replication</keyword>
<dbReference type="InterPro" id="IPR010994">
    <property type="entry name" value="RuvA_2-like"/>
</dbReference>
<evidence type="ECO:0000256" key="4">
    <source>
        <dbReference type="ARBA" id="ARBA00022723"/>
    </source>
</evidence>
<keyword evidence="4" id="KW-0479">Metal-binding</keyword>
<dbReference type="InterPro" id="IPR041663">
    <property type="entry name" value="DisA/LigA_HHH"/>
</dbReference>
<evidence type="ECO:0000256" key="2">
    <source>
        <dbReference type="ARBA" id="ARBA00022598"/>
    </source>
</evidence>
<dbReference type="Pfam" id="PF14520">
    <property type="entry name" value="HHH_5"/>
    <property type="match status" value="1"/>
</dbReference>
<feature type="non-terminal residue" evidence="10">
    <location>
        <position position="1"/>
    </location>
</feature>
<dbReference type="GO" id="GO:0046872">
    <property type="term" value="F:metal ion binding"/>
    <property type="evidence" value="ECO:0007669"/>
    <property type="project" value="UniProtKB-KW"/>
</dbReference>
<evidence type="ECO:0000259" key="9">
    <source>
        <dbReference type="PROSITE" id="PS50172"/>
    </source>
</evidence>
<dbReference type="SUPFAM" id="SSF52113">
    <property type="entry name" value="BRCT domain"/>
    <property type="match status" value="1"/>
</dbReference>
<dbReference type="GO" id="GO:0006281">
    <property type="term" value="P:DNA repair"/>
    <property type="evidence" value="ECO:0007669"/>
    <property type="project" value="UniProtKB-KW"/>
</dbReference>
<dbReference type="AlphaFoldDB" id="A0A2H0VHM2"/>
<dbReference type="PROSITE" id="PS50172">
    <property type="entry name" value="BRCT"/>
    <property type="match status" value="1"/>
</dbReference>
<dbReference type="EMBL" id="PFAG01000011">
    <property type="protein sequence ID" value="PIR98581.1"/>
    <property type="molecule type" value="Genomic_DNA"/>
</dbReference>
<dbReference type="Pfam" id="PF00533">
    <property type="entry name" value="BRCT"/>
    <property type="match status" value="1"/>
</dbReference>
<dbReference type="SMART" id="SM00278">
    <property type="entry name" value="HhH1"/>
    <property type="match status" value="2"/>
</dbReference>
<comment type="caution">
    <text evidence="10">The sequence shown here is derived from an EMBL/GenBank/DDBJ whole genome shotgun (WGS) entry which is preliminary data.</text>
</comment>
<name>A0A2H0VHM2_9BACT</name>
<keyword evidence="6" id="KW-0862">Zinc</keyword>
<dbReference type="GO" id="GO:0006260">
    <property type="term" value="P:DNA replication"/>
    <property type="evidence" value="ECO:0007669"/>
    <property type="project" value="UniProtKB-KW"/>
</dbReference>